<feature type="region of interest" description="Disordered" evidence="9">
    <location>
        <begin position="697"/>
        <end position="722"/>
    </location>
</feature>
<dbReference type="InterPro" id="IPR013087">
    <property type="entry name" value="Znf_C2H2_type"/>
</dbReference>
<organism evidence="11 12">
    <name type="scientific">Polyplax serrata</name>
    <name type="common">Common mouse louse</name>
    <dbReference type="NCBI Taxonomy" id="468196"/>
    <lineage>
        <taxon>Eukaryota</taxon>
        <taxon>Metazoa</taxon>
        <taxon>Ecdysozoa</taxon>
        <taxon>Arthropoda</taxon>
        <taxon>Hexapoda</taxon>
        <taxon>Insecta</taxon>
        <taxon>Pterygota</taxon>
        <taxon>Neoptera</taxon>
        <taxon>Paraneoptera</taxon>
        <taxon>Psocodea</taxon>
        <taxon>Troctomorpha</taxon>
        <taxon>Phthiraptera</taxon>
        <taxon>Anoplura</taxon>
        <taxon>Polyplacidae</taxon>
        <taxon>Polyplax</taxon>
    </lineage>
</organism>
<feature type="compositionally biased region" description="Low complexity" evidence="9">
    <location>
        <begin position="407"/>
        <end position="420"/>
    </location>
</feature>
<evidence type="ECO:0000256" key="6">
    <source>
        <dbReference type="ARBA" id="ARBA00023125"/>
    </source>
</evidence>
<keyword evidence="12" id="KW-1185">Reference proteome</keyword>
<evidence type="ECO:0000259" key="10">
    <source>
        <dbReference type="PROSITE" id="PS50157"/>
    </source>
</evidence>
<feature type="compositionally biased region" description="Polar residues" evidence="9">
    <location>
        <begin position="739"/>
        <end position="752"/>
    </location>
</feature>
<evidence type="ECO:0000256" key="1">
    <source>
        <dbReference type="ARBA" id="ARBA00004123"/>
    </source>
</evidence>
<dbReference type="EMBL" id="JAWJWF010000045">
    <property type="protein sequence ID" value="KAK6628037.1"/>
    <property type="molecule type" value="Genomic_DNA"/>
</dbReference>
<dbReference type="SMART" id="SM00355">
    <property type="entry name" value="ZnF_C2H2"/>
    <property type="match status" value="9"/>
</dbReference>
<comment type="subcellular location">
    <subcellularLocation>
        <location evidence="1">Nucleus</location>
    </subcellularLocation>
</comment>
<evidence type="ECO:0000256" key="3">
    <source>
        <dbReference type="ARBA" id="ARBA00022737"/>
    </source>
</evidence>
<keyword evidence="5" id="KW-0862">Zinc</keyword>
<dbReference type="PANTHER" id="PTHR16515">
    <property type="entry name" value="PR DOMAIN ZINC FINGER PROTEIN"/>
    <property type="match status" value="1"/>
</dbReference>
<dbReference type="Pfam" id="PF13912">
    <property type="entry name" value="zf-C2H2_6"/>
    <property type="match status" value="1"/>
</dbReference>
<dbReference type="PROSITE" id="PS00028">
    <property type="entry name" value="ZINC_FINGER_C2H2_1"/>
    <property type="match status" value="7"/>
</dbReference>
<feature type="compositionally biased region" description="Basic and acidic residues" evidence="9">
    <location>
        <begin position="774"/>
        <end position="790"/>
    </location>
</feature>
<feature type="region of interest" description="Disordered" evidence="9">
    <location>
        <begin position="294"/>
        <end position="514"/>
    </location>
</feature>
<reference evidence="11 12" key="1">
    <citation type="submission" date="2023-09" db="EMBL/GenBank/DDBJ databases">
        <title>Genomes of two closely related lineages of the louse Polyplax serrata with different host specificities.</title>
        <authorList>
            <person name="Martinu J."/>
            <person name="Tarabai H."/>
            <person name="Stefka J."/>
            <person name="Hypsa V."/>
        </authorList>
    </citation>
    <scope>NUCLEOTIDE SEQUENCE [LARGE SCALE GENOMIC DNA]</scope>
    <source>
        <strain evidence="11">98ZLc_SE</strain>
    </source>
</reference>
<keyword evidence="6" id="KW-0238">DNA-binding</keyword>
<dbReference type="Proteomes" id="UP001359485">
    <property type="component" value="Unassembled WGS sequence"/>
</dbReference>
<keyword evidence="2" id="KW-0479">Metal-binding</keyword>
<dbReference type="InterPro" id="IPR050331">
    <property type="entry name" value="Zinc_finger"/>
</dbReference>
<sequence length="825" mass="92015">MFESNGLLVAACSQHSGTLEDNREDIEDEENETRCTVCNKVYPDIEQLDDHLVRTHRYPYEHFKCDRCPRAFSWRPGLLRHQTIRHGAVKKYPCENCNKIFTDPSNLQRHIRTHHVGARSHACAECGKTFATSSGLKQHTHIHSSVKPFQCEVCLKAYTQFSNLCRHRRMHADCRLQIKCGKCGQSFSSVTSQTKHKRFCDSTSSPATGTTALPLSQSSATVNMQGTTPSNPLFMYPRPHLPFYPSSLLGPYPSLFPSNNVANPFLSNPVLFPHTQNSKVEDVSHKLLENISSEFQHKVHNHRKRSYSNENERAASPVDKKRRASNSHHQGKETSTPPPSASIFKAKVSPNVGEEAASIEKPSPARPSVGGVTSTYSNPRELLSPSNKDTKAKEEAGSTKLSDFSPTKGTTVSSRGSTTTEHGKEQPLDLRVTRKRIVYPSDEESISEEKTPPPKVSSPVEAKKPNLSPREASSPGQKEPESGDFSEPKMKMNLSGSDSPPSSTSVTSNSTPPVMAYPRPIHPMLLEAMYRPAGFPQTFPHHNDRLLGPPAPPPPAPFGPQRTFPFLGSLMNGLPNGQSHQRSLDLLRNPLSGFTGVKPYQDVLSSHLGNGGPAKMKDRYGCKYCGKIFPRSANLTRHVRTHTGEQPYKCQYCERPFSISSNLQRHVRNIHNKEKPFKCPSCERCFGQQTNLDRHLKKHEADDGSGNNTVADSPESNESEREDACFDEIRMFMGKVTYSGDSTPQMYSNHSYVSPRLSREVDASKEDEDSETMSEDRSPTPSYQEDRIMSPKDYPLPLTYDVKVKAEQEAMNNNTPDQEPIEVAT</sequence>
<feature type="domain" description="C2H2-type" evidence="10">
    <location>
        <begin position="92"/>
        <end position="120"/>
    </location>
</feature>
<feature type="compositionally biased region" description="Low complexity" evidence="9">
    <location>
        <begin position="495"/>
        <end position="513"/>
    </location>
</feature>
<gene>
    <name evidence="11" type="ORF">RUM44_010519</name>
</gene>
<name>A0ABR1AXK0_POLSC</name>
<dbReference type="InterPro" id="IPR036236">
    <property type="entry name" value="Znf_C2H2_sf"/>
</dbReference>
<evidence type="ECO:0000256" key="7">
    <source>
        <dbReference type="ARBA" id="ARBA00023242"/>
    </source>
</evidence>
<feature type="domain" description="C2H2-type" evidence="10">
    <location>
        <begin position="648"/>
        <end position="676"/>
    </location>
</feature>
<feature type="compositionally biased region" description="Polar residues" evidence="9">
    <location>
        <begin position="705"/>
        <end position="714"/>
    </location>
</feature>
<feature type="region of interest" description="Disordered" evidence="9">
    <location>
        <begin position="739"/>
        <end position="825"/>
    </location>
</feature>
<feature type="domain" description="C2H2-type" evidence="10">
    <location>
        <begin position="149"/>
        <end position="176"/>
    </location>
</feature>
<evidence type="ECO:0000256" key="9">
    <source>
        <dbReference type="SAM" id="MobiDB-lite"/>
    </source>
</evidence>
<dbReference type="PANTHER" id="PTHR16515:SF49">
    <property type="entry name" value="GASTRULA ZINC FINGER PROTEIN XLCGF49.1-LIKE-RELATED"/>
    <property type="match status" value="1"/>
</dbReference>
<keyword evidence="3" id="KW-0677">Repeat</keyword>
<feature type="domain" description="C2H2-type" evidence="10">
    <location>
        <begin position="677"/>
        <end position="704"/>
    </location>
</feature>
<feature type="compositionally biased region" description="Basic and acidic residues" evidence="9">
    <location>
        <begin position="421"/>
        <end position="432"/>
    </location>
</feature>
<feature type="compositionally biased region" description="Basic and acidic residues" evidence="9">
    <location>
        <begin position="478"/>
        <end position="490"/>
    </location>
</feature>
<evidence type="ECO:0000256" key="2">
    <source>
        <dbReference type="ARBA" id="ARBA00022723"/>
    </source>
</evidence>
<feature type="domain" description="C2H2-type" evidence="10">
    <location>
        <begin position="178"/>
        <end position="206"/>
    </location>
</feature>
<accession>A0ABR1AXK0</accession>
<feature type="domain" description="C2H2-type" evidence="10">
    <location>
        <begin position="121"/>
        <end position="148"/>
    </location>
</feature>
<feature type="compositionally biased region" description="Basic and acidic residues" evidence="9">
    <location>
        <begin position="388"/>
        <end position="397"/>
    </location>
</feature>
<keyword evidence="7" id="KW-0539">Nucleus</keyword>
<dbReference type="Gene3D" id="3.30.160.60">
    <property type="entry name" value="Classic Zinc Finger"/>
    <property type="match status" value="7"/>
</dbReference>
<protein>
    <recommendedName>
        <fullName evidence="10">C2H2-type domain-containing protein</fullName>
    </recommendedName>
</protein>
<dbReference type="Pfam" id="PF00096">
    <property type="entry name" value="zf-C2H2"/>
    <property type="match status" value="6"/>
</dbReference>
<keyword evidence="4 8" id="KW-0863">Zinc-finger</keyword>
<feature type="domain" description="C2H2-type" evidence="10">
    <location>
        <begin position="620"/>
        <end position="647"/>
    </location>
</feature>
<evidence type="ECO:0000313" key="11">
    <source>
        <dbReference type="EMBL" id="KAK6628037.1"/>
    </source>
</evidence>
<feature type="domain" description="C2H2-type" evidence="10">
    <location>
        <begin position="63"/>
        <end position="91"/>
    </location>
</feature>
<comment type="caution">
    <text evidence="11">The sequence shown here is derived from an EMBL/GenBank/DDBJ whole genome shotgun (WGS) entry which is preliminary data.</text>
</comment>
<evidence type="ECO:0000256" key="5">
    <source>
        <dbReference type="ARBA" id="ARBA00022833"/>
    </source>
</evidence>
<dbReference type="PROSITE" id="PS50157">
    <property type="entry name" value="ZINC_FINGER_C2H2_2"/>
    <property type="match status" value="8"/>
</dbReference>
<evidence type="ECO:0000256" key="4">
    <source>
        <dbReference type="ARBA" id="ARBA00022771"/>
    </source>
</evidence>
<dbReference type="SUPFAM" id="SSF57667">
    <property type="entry name" value="beta-beta-alpha zinc fingers"/>
    <property type="match status" value="5"/>
</dbReference>
<evidence type="ECO:0000313" key="12">
    <source>
        <dbReference type="Proteomes" id="UP001359485"/>
    </source>
</evidence>
<evidence type="ECO:0000256" key="8">
    <source>
        <dbReference type="PROSITE-ProRule" id="PRU00042"/>
    </source>
</evidence>
<proteinExistence type="predicted"/>